<dbReference type="SUPFAM" id="SSF53448">
    <property type="entry name" value="Nucleotide-diphospho-sugar transferases"/>
    <property type="match status" value="1"/>
</dbReference>
<dbReference type="Gene3D" id="3.90.550.10">
    <property type="entry name" value="Spore Coat Polysaccharide Biosynthesis Protein SpsA, Chain A"/>
    <property type="match status" value="1"/>
</dbReference>
<dbReference type="SUPFAM" id="SSF56784">
    <property type="entry name" value="HAD-like"/>
    <property type="match status" value="1"/>
</dbReference>
<proteinExistence type="inferred from homology"/>
<evidence type="ECO:0000256" key="7">
    <source>
        <dbReference type="ARBA" id="ARBA00022801"/>
    </source>
</evidence>
<evidence type="ECO:0000256" key="2">
    <source>
        <dbReference type="ARBA" id="ARBA00004496"/>
    </source>
</evidence>
<evidence type="ECO:0000256" key="4">
    <source>
        <dbReference type="ARBA" id="ARBA00011245"/>
    </source>
</evidence>
<keyword evidence="8" id="KW-0119">Carbohydrate metabolism</keyword>
<reference evidence="12" key="1">
    <citation type="journal article" date="2014" name="Sci. Data">
        <title>Genomes of diverse isolates of the marine cyanobacterium Prochlorococcus.</title>
        <authorList>
            <person name="Biller S."/>
            <person name="Berube P."/>
            <person name="Thompson J."/>
            <person name="Kelly L."/>
            <person name="Roggensack S."/>
            <person name="Awad L."/>
            <person name="Roache-Johnson K."/>
            <person name="Ding H."/>
            <person name="Giovannoni S.J."/>
            <person name="Moore L.R."/>
            <person name="Chisholm S.W."/>
        </authorList>
    </citation>
    <scope>NUCLEOTIDE SEQUENCE [LARGE SCALE GENOMIC DNA]</scope>
    <source>
        <strain evidence="12">MIT 9302</strain>
    </source>
</reference>
<comment type="similarity">
    <text evidence="3">Belongs to the GmhB family.</text>
</comment>
<keyword evidence="6" id="KW-0479">Metal-binding</keyword>
<dbReference type="GO" id="GO:0005737">
    <property type="term" value="C:cytoplasm"/>
    <property type="evidence" value="ECO:0007669"/>
    <property type="project" value="UniProtKB-SubCell"/>
</dbReference>
<dbReference type="PANTHER" id="PTHR42891">
    <property type="entry name" value="D-GLYCERO-BETA-D-MANNO-HEPTOSE-1,7-BISPHOSPHATE 7-PHOSPHATASE"/>
    <property type="match status" value="1"/>
</dbReference>
<dbReference type="GO" id="GO:0046872">
    <property type="term" value="F:metal ion binding"/>
    <property type="evidence" value="ECO:0007669"/>
    <property type="project" value="UniProtKB-KW"/>
</dbReference>
<dbReference type="eggNOG" id="COG1208">
    <property type="taxonomic scope" value="Bacteria"/>
</dbReference>
<dbReference type="InterPro" id="IPR004446">
    <property type="entry name" value="Heptose_bisP_phosphatase"/>
</dbReference>
<dbReference type="GO" id="GO:0005975">
    <property type="term" value="P:carbohydrate metabolic process"/>
    <property type="evidence" value="ECO:0007669"/>
    <property type="project" value="InterPro"/>
</dbReference>
<comment type="caution">
    <text evidence="11">The sequence shown here is derived from an EMBL/GenBank/DDBJ whole genome shotgun (WGS) entry which is preliminary data.</text>
</comment>
<dbReference type="STRING" id="74545.EU96_1543"/>
<evidence type="ECO:0000256" key="5">
    <source>
        <dbReference type="ARBA" id="ARBA00022490"/>
    </source>
</evidence>
<dbReference type="EMBL" id="JNAM01000011">
    <property type="protein sequence ID" value="KGF96905.1"/>
    <property type="molecule type" value="Genomic_DNA"/>
</dbReference>
<dbReference type="NCBIfam" id="TIGR01656">
    <property type="entry name" value="Histidinol-ppas"/>
    <property type="match status" value="1"/>
</dbReference>
<keyword evidence="5" id="KW-0963">Cytoplasm</keyword>
<dbReference type="InterPro" id="IPR023214">
    <property type="entry name" value="HAD_sf"/>
</dbReference>
<comment type="subcellular location">
    <subcellularLocation>
        <location evidence="2">Cytoplasm</location>
    </subcellularLocation>
</comment>
<dbReference type="eggNOG" id="COG0241">
    <property type="taxonomic scope" value="Bacteria"/>
</dbReference>
<dbReference type="InterPro" id="IPR036412">
    <property type="entry name" value="HAD-like_sf"/>
</dbReference>
<evidence type="ECO:0000313" key="12">
    <source>
        <dbReference type="Proteomes" id="UP000030445"/>
    </source>
</evidence>
<dbReference type="AlphaFoldDB" id="A0A0A2A5M6"/>
<evidence type="ECO:0000256" key="8">
    <source>
        <dbReference type="ARBA" id="ARBA00023277"/>
    </source>
</evidence>
<dbReference type="Pfam" id="PF00483">
    <property type="entry name" value="NTP_transferase"/>
    <property type="match status" value="1"/>
</dbReference>
<evidence type="ECO:0000259" key="10">
    <source>
        <dbReference type="Pfam" id="PF00483"/>
    </source>
</evidence>
<dbReference type="InterPro" id="IPR006543">
    <property type="entry name" value="Histidinol-phos"/>
</dbReference>
<dbReference type="NCBIfam" id="TIGR01662">
    <property type="entry name" value="HAD-SF-IIIA"/>
    <property type="match status" value="1"/>
</dbReference>
<evidence type="ECO:0000313" key="11">
    <source>
        <dbReference type="EMBL" id="KGF96905.1"/>
    </source>
</evidence>
<protein>
    <recommendedName>
        <fullName evidence="9">D,D-heptose 1,7-bisphosphate phosphatase</fullName>
    </recommendedName>
</protein>
<dbReference type="Proteomes" id="UP000030445">
    <property type="component" value="Unassembled WGS sequence"/>
</dbReference>
<sequence>MPVGGKGTRMRGFSKIPKLLIKLNGKPLIDYTFEKLAKYGIKQIFIISNEGNKEIENHCLKVCSKLNIKLNVLTEVKLKGNFGGILENTINLPEEFIVVYPDLIWDCNLEKIYHQHLKSQSLVTLVVRRTEHPEDSDTVKLCPLFNVKTLFSKVTRSKNITYEKNDLFGATGIYIMNKKYLLNSMNLKFDSDEIDLFESIEKNQEKSIVNISGYVTSEYIRDCGTPERFKKVSNEIISKKIYSRNYERAQKILFLDRDGTLIRNDKKIYITSPEEVFLNEAILDIYKKYTSEGFLPVVVTNQPQIAHGKLSLNTLDRIHCKIQDLLTARNLEKIFQFLICPHHPHAGYKEEIPFLKFTCECRKPEIGMFNFLEKKFTIDRDQSLMIGDSKADEGFANNCGLRYLDVKIFNNK</sequence>
<evidence type="ECO:0000256" key="9">
    <source>
        <dbReference type="ARBA" id="ARBA00031828"/>
    </source>
</evidence>
<dbReference type="Gene3D" id="3.40.50.1000">
    <property type="entry name" value="HAD superfamily/HAD-like"/>
    <property type="match status" value="1"/>
</dbReference>
<evidence type="ECO:0000256" key="6">
    <source>
        <dbReference type="ARBA" id="ARBA00022723"/>
    </source>
</evidence>
<dbReference type="PANTHER" id="PTHR42891:SF1">
    <property type="entry name" value="D-GLYCERO-BETA-D-MANNO-HEPTOSE-1,7-BISPHOSPHATE 7-PHOSPHATASE"/>
    <property type="match status" value="1"/>
</dbReference>
<feature type="domain" description="Nucleotidyl transferase" evidence="10">
    <location>
        <begin position="4"/>
        <end position="236"/>
    </location>
</feature>
<dbReference type="InterPro" id="IPR029044">
    <property type="entry name" value="Nucleotide-diphossugar_trans"/>
</dbReference>
<dbReference type="InterPro" id="IPR006549">
    <property type="entry name" value="HAD-SF_hydro_IIIA"/>
</dbReference>
<accession>A0A0A2A5M6</accession>
<dbReference type="Pfam" id="PF08645">
    <property type="entry name" value="PNK3P"/>
    <property type="match status" value="1"/>
</dbReference>
<dbReference type="GO" id="GO:0016791">
    <property type="term" value="F:phosphatase activity"/>
    <property type="evidence" value="ECO:0007669"/>
    <property type="project" value="InterPro"/>
</dbReference>
<comment type="subunit">
    <text evidence="4">Monomer.</text>
</comment>
<dbReference type="InterPro" id="IPR005835">
    <property type="entry name" value="NTP_transferase_dom"/>
</dbReference>
<gene>
    <name evidence="11" type="ORF">EU96_1543</name>
</gene>
<evidence type="ECO:0000256" key="3">
    <source>
        <dbReference type="ARBA" id="ARBA00005628"/>
    </source>
</evidence>
<dbReference type="InterPro" id="IPR013954">
    <property type="entry name" value="PNK3P"/>
</dbReference>
<keyword evidence="7 11" id="KW-0378">Hydrolase</keyword>
<comment type="cofactor">
    <cofactor evidence="1">
        <name>Mg(2+)</name>
        <dbReference type="ChEBI" id="CHEBI:18420"/>
    </cofactor>
</comment>
<organism evidence="11 12">
    <name type="scientific">Prochlorococcus marinus str. MIT 9302</name>
    <dbReference type="NCBI Taxonomy" id="74545"/>
    <lineage>
        <taxon>Bacteria</taxon>
        <taxon>Bacillati</taxon>
        <taxon>Cyanobacteriota</taxon>
        <taxon>Cyanophyceae</taxon>
        <taxon>Synechococcales</taxon>
        <taxon>Prochlorococcaceae</taxon>
        <taxon>Prochlorococcus</taxon>
    </lineage>
</organism>
<evidence type="ECO:0000256" key="1">
    <source>
        <dbReference type="ARBA" id="ARBA00001946"/>
    </source>
</evidence>
<name>A0A0A2A5M6_PROMR</name>